<dbReference type="InterPro" id="IPR006660">
    <property type="entry name" value="Arsenate_reductase-like"/>
</dbReference>
<comment type="caution">
    <text evidence="1">The sequence shown here is derived from an EMBL/GenBank/DDBJ whole genome shotgun (WGS) entry which is preliminary data.</text>
</comment>
<evidence type="ECO:0000313" key="1">
    <source>
        <dbReference type="EMBL" id="MPL65811.1"/>
    </source>
</evidence>
<protein>
    <recommendedName>
        <fullName evidence="2">Regulatory protein Spx</fullName>
    </recommendedName>
</protein>
<dbReference type="PANTHER" id="PTHR30041:SF8">
    <property type="entry name" value="PROTEIN YFFB"/>
    <property type="match status" value="1"/>
</dbReference>
<dbReference type="Gene3D" id="3.40.30.10">
    <property type="entry name" value="Glutaredoxin"/>
    <property type="match status" value="1"/>
</dbReference>
<sequence length="111" mass="12929">MNVQIFGIKKCQDTRKTERYFKERSIPYHFIDLTVRGLSKGELDKVKGVVGLENLIDKCGKEYTKRNLKYIGHNVEEMLLTYPLLLRTPIVRNGSKATVGYCPFEWKSWSV</sequence>
<dbReference type="EMBL" id="VSSQ01000029">
    <property type="protein sequence ID" value="MPL65811.1"/>
    <property type="molecule type" value="Genomic_DNA"/>
</dbReference>
<proteinExistence type="predicted"/>
<dbReference type="PANTHER" id="PTHR30041">
    <property type="entry name" value="ARSENATE REDUCTASE"/>
    <property type="match status" value="1"/>
</dbReference>
<dbReference type="Pfam" id="PF03960">
    <property type="entry name" value="ArsC"/>
    <property type="match status" value="1"/>
</dbReference>
<dbReference type="AlphaFoldDB" id="A0A644TJC0"/>
<dbReference type="PROSITE" id="PS51353">
    <property type="entry name" value="ARSC"/>
    <property type="match status" value="1"/>
</dbReference>
<name>A0A644TJC0_9ZZZZ</name>
<gene>
    <name evidence="1" type="ORF">SDC9_11475</name>
</gene>
<organism evidence="1">
    <name type="scientific">bioreactor metagenome</name>
    <dbReference type="NCBI Taxonomy" id="1076179"/>
    <lineage>
        <taxon>unclassified sequences</taxon>
        <taxon>metagenomes</taxon>
        <taxon>ecological metagenomes</taxon>
    </lineage>
</organism>
<dbReference type="SUPFAM" id="SSF52833">
    <property type="entry name" value="Thioredoxin-like"/>
    <property type="match status" value="1"/>
</dbReference>
<reference evidence="1" key="1">
    <citation type="submission" date="2019-08" db="EMBL/GenBank/DDBJ databases">
        <authorList>
            <person name="Kucharzyk K."/>
            <person name="Murdoch R.W."/>
            <person name="Higgins S."/>
            <person name="Loffler F."/>
        </authorList>
    </citation>
    <scope>NUCLEOTIDE SEQUENCE</scope>
</reference>
<accession>A0A644TJC0</accession>
<evidence type="ECO:0008006" key="2">
    <source>
        <dbReference type="Google" id="ProtNLM"/>
    </source>
</evidence>
<dbReference type="InterPro" id="IPR036249">
    <property type="entry name" value="Thioredoxin-like_sf"/>
</dbReference>